<evidence type="ECO:0000256" key="1">
    <source>
        <dbReference type="SAM" id="MobiDB-lite"/>
    </source>
</evidence>
<feature type="compositionally biased region" description="Polar residues" evidence="1">
    <location>
        <begin position="71"/>
        <end position="84"/>
    </location>
</feature>
<feature type="compositionally biased region" description="Low complexity" evidence="1">
    <location>
        <begin position="98"/>
        <end position="117"/>
    </location>
</feature>
<evidence type="ECO:0000313" key="3">
    <source>
        <dbReference type="Proteomes" id="UP000521943"/>
    </source>
</evidence>
<protein>
    <submittedName>
        <fullName evidence="2">Uncharacterized protein</fullName>
    </submittedName>
</protein>
<feature type="compositionally biased region" description="Pro residues" evidence="1">
    <location>
        <begin position="127"/>
        <end position="140"/>
    </location>
</feature>
<feature type="region of interest" description="Disordered" evidence="1">
    <location>
        <begin position="64"/>
        <end position="147"/>
    </location>
</feature>
<organism evidence="2 3">
    <name type="scientific">Ephemerocybe angulata</name>
    <dbReference type="NCBI Taxonomy" id="980116"/>
    <lineage>
        <taxon>Eukaryota</taxon>
        <taxon>Fungi</taxon>
        <taxon>Dikarya</taxon>
        <taxon>Basidiomycota</taxon>
        <taxon>Agaricomycotina</taxon>
        <taxon>Agaricomycetes</taxon>
        <taxon>Agaricomycetidae</taxon>
        <taxon>Agaricales</taxon>
        <taxon>Agaricineae</taxon>
        <taxon>Psathyrellaceae</taxon>
        <taxon>Ephemerocybe</taxon>
    </lineage>
</organism>
<dbReference type="Proteomes" id="UP000521943">
    <property type="component" value="Unassembled WGS sequence"/>
</dbReference>
<reference evidence="2 3" key="1">
    <citation type="submission" date="2020-07" db="EMBL/GenBank/DDBJ databases">
        <title>Comparative genomics of pyrophilous fungi reveals a link between fire events and developmental genes.</title>
        <authorList>
            <consortium name="DOE Joint Genome Institute"/>
            <person name="Steindorff A.S."/>
            <person name="Carver A."/>
            <person name="Calhoun S."/>
            <person name="Stillman K."/>
            <person name="Liu H."/>
            <person name="Lipzen A."/>
            <person name="Pangilinan J."/>
            <person name="Labutti K."/>
            <person name="Bruns T.D."/>
            <person name="Grigoriev I.V."/>
        </authorList>
    </citation>
    <scope>NUCLEOTIDE SEQUENCE [LARGE SCALE GENOMIC DNA]</scope>
    <source>
        <strain evidence="2 3">CBS 144469</strain>
    </source>
</reference>
<accession>A0A8H6MAU2</accession>
<sequence>MAVMEKTIPSNDASAGRRERGEGRRIRWDKRVYAVWGGGGDGCRSLFSDFSLIGVVKHKHKLDHINEDTEPTSSSARDSPQPCRNSRLPGYPPPPLDPSQLTLSDPSSPSTTTTAPSRVQRREHSFFPPPLLLHQPPPSPTASTTIQSKDASAGFSTANATAPTLVEAGRNEGEGIGEGIRGGCRKCGDGAAGTRGVWRCGWWVWTPMHDVSTFNVQRLHSSSLSADPFR</sequence>
<dbReference type="AlphaFoldDB" id="A0A8H6MAU2"/>
<dbReference type="EMBL" id="JACGCI010000008">
    <property type="protein sequence ID" value="KAF6762333.1"/>
    <property type="molecule type" value="Genomic_DNA"/>
</dbReference>
<feature type="region of interest" description="Disordered" evidence="1">
    <location>
        <begin position="1"/>
        <end position="22"/>
    </location>
</feature>
<name>A0A8H6MAU2_9AGAR</name>
<comment type="caution">
    <text evidence="2">The sequence shown here is derived from an EMBL/GenBank/DDBJ whole genome shotgun (WGS) entry which is preliminary data.</text>
</comment>
<evidence type="ECO:0000313" key="2">
    <source>
        <dbReference type="EMBL" id="KAF6762333.1"/>
    </source>
</evidence>
<gene>
    <name evidence="2" type="ORF">DFP72DRAFT_602551</name>
</gene>
<keyword evidence="3" id="KW-1185">Reference proteome</keyword>
<proteinExistence type="predicted"/>